<feature type="domain" description="4Fe-4S ferredoxin-type" evidence="4">
    <location>
        <begin position="83"/>
        <end position="112"/>
    </location>
</feature>
<keyword evidence="3" id="KW-1133">Transmembrane helix</keyword>
<dbReference type="Proteomes" id="UP000178735">
    <property type="component" value="Unassembled WGS sequence"/>
</dbReference>
<gene>
    <name evidence="5" type="ORF">A2008_02240</name>
</gene>
<evidence type="ECO:0000256" key="2">
    <source>
        <dbReference type="ARBA" id="ARBA00023002"/>
    </source>
</evidence>
<comment type="caution">
    <text evidence="5">The sequence shown here is derived from an EMBL/GenBank/DDBJ whole genome shotgun (WGS) entry which is preliminary data.</text>
</comment>
<dbReference type="PRINTS" id="PR00368">
    <property type="entry name" value="FADPNR"/>
</dbReference>
<dbReference type="AlphaFoldDB" id="A0A1F7WV27"/>
<evidence type="ECO:0000259" key="4">
    <source>
        <dbReference type="PROSITE" id="PS51379"/>
    </source>
</evidence>
<dbReference type="Gene3D" id="3.30.70.20">
    <property type="match status" value="1"/>
</dbReference>
<dbReference type="PRINTS" id="PR00469">
    <property type="entry name" value="PNDRDTASEII"/>
</dbReference>
<evidence type="ECO:0000313" key="5">
    <source>
        <dbReference type="EMBL" id="OGM06671.1"/>
    </source>
</evidence>
<evidence type="ECO:0000256" key="3">
    <source>
        <dbReference type="SAM" id="Phobius"/>
    </source>
</evidence>
<keyword evidence="1" id="KW-0285">Flavoprotein</keyword>
<dbReference type="SUPFAM" id="SSF51905">
    <property type="entry name" value="FAD/NAD(P)-binding domain"/>
    <property type="match status" value="1"/>
</dbReference>
<dbReference type="GO" id="GO:0016491">
    <property type="term" value="F:oxidoreductase activity"/>
    <property type="evidence" value="ECO:0007669"/>
    <property type="project" value="UniProtKB-KW"/>
</dbReference>
<dbReference type="SUPFAM" id="SSF54862">
    <property type="entry name" value="4Fe-4S ferredoxins"/>
    <property type="match status" value="1"/>
</dbReference>
<keyword evidence="3" id="KW-0472">Membrane</keyword>
<dbReference type="PANTHER" id="PTHR48105">
    <property type="entry name" value="THIOREDOXIN REDUCTASE 1-RELATED-RELATED"/>
    <property type="match status" value="1"/>
</dbReference>
<feature type="transmembrane region" description="Helical" evidence="3">
    <location>
        <begin position="6"/>
        <end position="26"/>
    </location>
</feature>
<organism evidence="5 6">
    <name type="scientific">Candidatus Wallbacteria bacterium GWC2_49_35</name>
    <dbReference type="NCBI Taxonomy" id="1817813"/>
    <lineage>
        <taxon>Bacteria</taxon>
        <taxon>Candidatus Walliibacteriota</taxon>
    </lineage>
</organism>
<name>A0A1F7WV27_9BACT</name>
<sequence length="434" mass="46583">MPELFNYALYLIPLCAMCIIIAIYLLKQKKRSIAAQNKWQEVVTSGLTEPASLHPMIDPAICVGSASCAAACPEEALGIIGNKAVFVNPSVCIGHGACAASCPTGAIRLVFGTEKRGVDIPFVYPNFETSIEGLFIAGELGGMGLIRKAVEQGKQAISSIKKRRVAGTDYDVIIIGAGPAGISATLGAQEAGLRYLTIEQESTIGGTALHYPRQKIVMTAPMILPQIGKIKLTEISKEALIELWEEVARKTGIKINFNERMDSLRHENGKFIVTTHKGHYTAGSVLLAVGRRGTPRKLDAPGEELEKVCYRLIDPSQYQGNHALVVGGGDSALETALALAAEPGTTVTLAHRSEVFSGAKPKNRERIKAAEQSGRIKVLMKTKVTQIKNNSVLLEYNGQPMEITNDVVIVCAGGTLPIPLLKEIGVRVETRFGT</sequence>
<dbReference type="InterPro" id="IPR050097">
    <property type="entry name" value="Ferredoxin-NADP_redctase_2"/>
</dbReference>
<keyword evidence="3" id="KW-0812">Transmembrane</keyword>
<keyword evidence="2" id="KW-0560">Oxidoreductase</keyword>
<dbReference type="InterPro" id="IPR036188">
    <property type="entry name" value="FAD/NAD-bd_sf"/>
</dbReference>
<dbReference type="PROSITE" id="PS51379">
    <property type="entry name" value="4FE4S_FER_2"/>
    <property type="match status" value="2"/>
</dbReference>
<evidence type="ECO:0000256" key="1">
    <source>
        <dbReference type="ARBA" id="ARBA00022630"/>
    </source>
</evidence>
<dbReference type="Pfam" id="PF13738">
    <property type="entry name" value="Pyr_redox_3"/>
    <property type="match status" value="1"/>
</dbReference>
<accession>A0A1F7WV27</accession>
<protein>
    <submittedName>
        <fullName evidence="5">4Fe-4S ferredoxin</fullName>
    </submittedName>
</protein>
<feature type="domain" description="4Fe-4S ferredoxin-type" evidence="4">
    <location>
        <begin position="53"/>
        <end position="82"/>
    </location>
</feature>
<dbReference type="Pfam" id="PF13237">
    <property type="entry name" value="Fer4_10"/>
    <property type="match status" value="1"/>
</dbReference>
<dbReference type="EMBL" id="MGFH01000055">
    <property type="protein sequence ID" value="OGM06671.1"/>
    <property type="molecule type" value="Genomic_DNA"/>
</dbReference>
<dbReference type="InterPro" id="IPR017896">
    <property type="entry name" value="4Fe4S_Fe-S-bd"/>
</dbReference>
<evidence type="ECO:0000313" key="6">
    <source>
        <dbReference type="Proteomes" id="UP000178735"/>
    </source>
</evidence>
<proteinExistence type="predicted"/>
<dbReference type="Gene3D" id="3.50.50.60">
    <property type="entry name" value="FAD/NAD(P)-binding domain"/>
    <property type="match status" value="2"/>
</dbReference>
<reference evidence="5 6" key="1">
    <citation type="journal article" date="2016" name="Nat. Commun.">
        <title>Thousands of microbial genomes shed light on interconnected biogeochemical processes in an aquifer system.</title>
        <authorList>
            <person name="Anantharaman K."/>
            <person name="Brown C.T."/>
            <person name="Hug L.A."/>
            <person name="Sharon I."/>
            <person name="Castelle C.J."/>
            <person name="Probst A.J."/>
            <person name="Thomas B.C."/>
            <person name="Singh A."/>
            <person name="Wilkins M.J."/>
            <person name="Karaoz U."/>
            <person name="Brodie E.L."/>
            <person name="Williams K.H."/>
            <person name="Hubbard S.S."/>
            <person name="Banfield J.F."/>
        </authorList>
    </citation>
    <scope>NUCLEOTIDE SEQUENCE [LARGE SCALE GENOMIC DNA]</scope>
</reference>
<dbReference type="STRING" id="1817813.A2008_02240"/>